<dbReference type="Proteomes" id="UP001295740">
    <property type="component" value="Unassembled WGS sequence"/>
</dbReference>
<name>A0AAI8YI20_9PEZI</name>
<feature type="domain" description="Histidine kinase" evidence="5">
    <location>
        <begin position="830"/>
        <end position="1093"/>
    </location>
</feature>
<dbReference type="FunFam" id="3.30.450.40:FF:000083">
    <property type="entry name" value="Sensor histidine kinase/response regulator, putative (AFU_orthologue AFUA_4G00660)"/>
    <property type="match status" value="1"/>
</dbReference>
<dbReference type="InterPro" id="IPR003594">
    <property type="entry name" value="HATPase_dom"/>
</dbReference>
<dbReference type="Gene3D" id="3.30.450.40">
    <property type="match status" value="1"/>
</dbReference>
<feature type="compositionally biased region" description="Polar residues" evidence="3">
    <location>
        <begin position="735"/>
        <end position="745"/>
    </location>
</feature>
<dbReference type="SUPFAM" id="SSF47384">
    <property type="entry name" value="Homodimeric domain of signal transducing histidine kinase"/>
    <property type="match status" value="1"/>
</dbReference>
<feature type="compositionally biased region" description="Low complexity" evidence="3">
    <location>
        <begin position="554"/>
        <end position="566"/>
    </location>
</feature>
<dbReference type="InterPro" id="IPR003661">
    <property type="entry name" value="HisK_dim/P_dom"/>
</dbReference>
<dbReference type="SUPFAM" id="SSF52172">
    <property type="entry name" value="CheY-like"/>
    <property type="match status" value="1"/>
</dbReference>
<comment type="caution">
    <text evidence="7">The sequence shown here is derived from an EMBL/GenBank/DDBJ whole genome shotgun (WGS) entry which is preliminary data.</text>
</comment>
<evidence type="ECO:0000256" key="3">
    <source>
        <dbReference type="SAM" id="MobiDB-lite"/>
    </source>
</evidence>
<dbReference type="Gene3D" id="3.30.565.10">
    <property type="entry name" value="Histidine kinase-like ATPase, C-terminal domain"/>
    <property type="match status" value="1"/>
</dbReference>
<dbReference type="Pfam" id="PF02518">
    <property type="entry name" value="HATPase_c"/>
    <property type="match status" value="1"/>
</dbReference>
<dbReference type="InterPro" id="IPR029016">
    <property type="entry name" value="GAF-like_dom_sf"/>
</dbReference>
<feature type="region of interest" description="Disordered" evidence="3">
    <location>
        <begin position="615"/>
        <end position="642"/>
    </location>
</feature>
<feature type="region of interest" description="Disordered" evidence="3">
    <location>
        <begin position="721"/>
        <end position="745"/>
    </location>
</feature>
<dbReference type="InterPro" id="IPR050956">
    <property type="entry name" value="2C_system_His_kinase"/>
</dbReference>
<proteinExistence type="predicted"/>
<dbReference type="Gene3D" id="1.10.287.130">
    <property type="match status" value="1"/>
</dbReference>
<dbReference type="InterPro" id="IPR036097">
    <property type="entry name" value="HisK_dim/P_sf"/>
</dbReference>
<dbReference type="PANTHER" id="PTHR43719">
    <property type="entry name" value="TWO-COMPONENT HISTIDINE KINASE"/>
    <property type="match status" value="1"/>
</dbReference>
<dbReference type="EMBL" id="CAUWAG010000007">
    <property type="protein sequence ID" value="CAJ2505534.1"/>
    <property type="molecule type" value="Genomic_DNA"/>
</dbReference>
<feature type="domain" description="Response regulatory" evidence="6">
    <location>
        <begin position="1344"/>
        <end position="1465"/>
    </location>
</feature>
<keyword evidence="8" id="KW-1185">Reference proteome</keyword>
<feature type="compositionally biased region" description="Low complexity" evidence="3">
    <location>
        <begin position="620"/>
        <end position="631"/>
    </location>
</feature>
<dbReference type="InterPro" id="IPR011006">
    <property type="entry name" value="CheY-like_superfamily"/>
</dbReference>
<feature type="compositionally biased region" description="Polar residues" evidence="3">
    <location>
        <begin position="540"/>
        <end position="553"/>
    </location>
</feature>
<evidence type="ECO:0000256" key="2">
    <source>
        <dbReference type="PROSITE-ProRule" id="PRU00169"/>
    </source>
</evidence>
<dbReference type="FunFam" id="1.10.287.130:FF:000023">
    <property type="entry name" value="Sensor histidine kinase/response regulator, putative"/>
    <property type="match status" value="1"/>
</dbReference>
<evidence type="ECO:0000313" key="7">
    <source>
        <dbReference type="EMBL" id="CAJ2505534.1"/>
    </source>
</evidence>
<dbReference type="InterPro" id="IPR036890">
    <property type="entry name" value="HATPase_C_sf"/>
</dbReference>
<evidence type="ECO:0000256" key="1">
    <source>
        <dbReference type="ARBA" id="ARBA00022553"/>
    </source>
</evidence>
<feature type="modified residue" description="4-aspartylphosphate" evidence="2">
    <location>
        <position position="1395"/>
    </location>
</feature>
<gene>
    <name evidence="7" type="ORF">KHLLAP_LOCUS6002</name>
</gene>
<sequence>MVATHHVAALVSFLVFFGQTCASPVLDDRSFPVQKRTLEPCISNTKGKCPASTNCSATKVSKAIQAAECSHNTRTSTTQTFAVFTTDHQYDSSHGAPYGTCEAYTCTAPTSSEMTDIDEDCWTFFWGSSTGEDTGVGTGCIRSPVDGACGCENSDGTFVPGTPIRLEPERAAYGDLIEAAEDMVVFLTRHTPVANTTVDANCRDRAEVLPLQHQPPAKPQKRRERDLWISAGAFLRPGVTVGPAHAPPFIQGSRVMASRPDEATRQRETFKYDAAAFANNAFHDATQPISEDTLRGSADTALTAFAQLATFRLNAARALISVFDGERQYVIAEATRSLPLDPSSQHPGQLSLCGAAIPRSAGICEHILNMDGPLHACDPSSTTATPLPVSIVPDLSQDSRFKSRAYLRGSPNSRFYAGVPLRSPRGIDIGALCVFDDQPRDRLDDISTQFMRDMSKTIMQHMESRRSGDASRRSTRMVRGLGSFVEGHGSLSDWRGGLNDHHHFQDGGNEGNLHTQQQSQRDSENSEANRLVRPEPVPVQSDSGPNQGPEKTQSSTSVASTVTAEVESGEDQYLSQVKQIFSRAANIVRESIEVEGVLFLDASIRSLPGIGLEARRGRSTSDTTTGGAESSSSDDDDIAEPAADPEMCDVFGFSTSDSSSIDDAKPSAYQINVPESLLRSLLKRYSKGKVFNFLDDGTLDSGDEFEEEPVSRKVRRELTKDLIAEDTDSKEARPTTRQSSHSRSFTSISEGKSLIQIIPGARSVAVVPLWDAQKERWFATGLIWTKTPGRAFTLSGEISYLRAFGMAVMTEISRANTLISDKSKTDVLSSLSHELRTPLHGIAAAVEMFHDTRLDAFQGHCLHTLESCGRTLLDVIDHLLDYTKINCYRNLTKTQRLEQNRPRSVTGALIRFSTVDLAALAEESVESMYAGFHSDIHGRRYQNSAESMEPFGHEGAAASKVSVYLDIEPNVDWHCRTQPGAMRRIIMNLFGNSLKYTQEGFISVTLKLERSPSKSTPRSNFLLTINDSGCGIGSEFLRTKIFTPFCQEDGLTQGTGLGLSVVYEIVRMFQGTIKVESQLGMGTCVMVNMPLRLQKEKEKSDVEFQKHLSDLSGLRVCLVGLQGNTLPTNESSATPGSPPTYERGLTEKICRGWLNLQVVDASNEEVRPDLMICSETALGQAAAKADAESLLLPAVVICHSAASAYRFTTFYHAAGGSRVAEFISRPVGPRKLAKALMAAFDRWKDNGQSSTASSVSEEFATPSATASAVITSSPGGAAVRGSDSSAPTSPRHGQIEGTSSVSGDSATGKPRGEVFSLAENPETAHMDAKSSFEVQLRPLHAEKHFLLVDDNKVNLQILTAYMKKLKHPFKTAMNGLEALEVFEAEPQLFSCILMDISMPIMDGLESTRRIRALERKKSFEPIPIFALTGLASADVQKEAFASGIDVFLTKPLTFKNLTNHLAERSLT</sequence>
<dbReference type="Pfam" id="PF00512">
    <property type="entry name" value="HisKA"/>
    <property type="match status" value="1"/>
</dbReference>
<keyword evidence="1 2" id="KW-0597">Phosphoprotein</keyword>
<dbReference type="CDD" id="cd17546">
    <property type="entry name" value="REC_hyHK_CKI1_RcsC-like"/>
    <property type="match status" value="1"/>
</dbReference>
<dbReference type="InterPro" id="IPR005467">
    <property type="entry name" value="His_kinase_dom"/>
</dbReference>
<dbReference type="SMART" id="SM00388">
    <property type="entry name" value="HisKA"/>
    <property type="match status" value="1"/>
</dbReference>
<feature type="chain" id="PRO_5042530120" evidence="4">
    <location>
        <begin position="23"/>
        <end position="1467"/>
    </location>
</feature>
<protein>
    <submittedName>
        <fullName evidence="7">Uu.00g129280.m01.CDS01</fullName>
    </submittedName>
</protein>
<dbReference type="SMART" id="SM00448">
    <property type="entry name" value="REC"/>
    <property type="match status" value="1"/>
</dbReference>
<dbReference type="PANTHER" id="PTHR43719:SF69">
    <property type="entry name" value="HISTIDINE KINASE G7"/>
    <property type="match status" value="1"/>
</dbReference>
<evidence type="ECO:0000313" key="8">
    <source>
        <dbReference type="Proteomes" id="UP001295740"/>
    </source>
</evidence>
<feature type="region of interest" description="Disordered" evidence="3">
    <location>
        <begin position="1266"/>
        <end position="1312"/>
    </location>
</feature>
<dbReference type="PRINTS" id="PR00344">
    <property type="entry name" value="BCTRLSENSOR"/>
</dbReference>
<dbReference type="GO" id="GO:0000155">
    <property type="term" value="F:phosphorelay sensor kinase activity"/>
    <property type="evidence" value="ECO:0007669"/>
    <property type="project" value="InterPro"/>
</dbReference>
<feature type="compositionally biased region" description="Basic and acidic residues" evidence="3">
    <location>
        <begin position="721"/>
        <end position="734"/>
    </location>
</feature>
<dbReference type="SUPFAM" id="SSF55781">
    <property type="entry name" value="GAF domain-like"/>
    <property type="match status" value="1"/>
</dbReference>
<evidence type="ECO:0000259" key="5">
    <source>
        <dbReference type="PROSITE" id="PS50109"/>
    </source>
</evidence>
<organism evidence="7 8">
    <name type="scientific">Anthostomella pinea</name>
    <dbReference type="NCBI Taxonomy" id="933095"/>
    <lineage>
        <taxon>Eukaryota</taxon>
        <taxon>Fungi</taxon>
        <taxon>Dikarya</taxon>
        <taxon>Ascomycota</taxon>
        <taxon>Pezizomycotina</taxon>
        <taxon>Sordariomycetes</taxon>
        <taxon>Xylariomycetidae</taxon>
        <taxon>Xylariales</taxon>
        <taxon>Xylariaceae</taxon>
        <taxon>Anthostomella</taxon>
    </lineage>
</organism>
<feature type="compositionally biased region" description="Polar residues" evidence="3">
    <location>
        <begin position="1296"/>
        <end position="1305"/>
    </location>
</feature>
<dbReference type="SMART" id="SM00387">
    <property type="entry name" value="HATPase_c"/>
    <property type="match status" value="1"/>
</dbReference>
<evidence type="ECO:0000256" key="4">
    <source>
        <dbReference type="SAM" id="SignalP"/>
    </source>
</evidence>
<dbReference type="InterPro" id="IPR004358">
    <property type="entry name" value="Sig_transdc_His_kin-like_C"/>
</dbReference>
<dbReference type="PROSITE" id="PS50110">
    <property type="entry name" value="RESPONSE_REGULATORY"/>
    <property type="match status" value="1"/>
</dbReference>
<dbReference type="InterPro" id="IPR001789">
    <property type="entry name" value="Sig_transdc_resp-reg_receiver"/>
</dbReference>
<dbReference type="Gene3D" id="3.40.50.2300">
    <property type="match status" value="1"/>
</dbReference>
<dbReference type="Pfam" id="PF00072">
    <property type="entry name" value="Response_reg"/>
    <property type="match status" value="1"/>
</dbReference>
<feature type="region of interest" description="Disordered" evidence="3">
    <location>
        <begin position="496"/>
        <end position="570"/>
    </location>
</feature>
<dbReference type="PROSITE" id="PS50109">
    <property type="entry name" value="HIS_KIN"/>
    <property type="match status" value="1"/>
</dbReference>
<reference evidence="7" key="1">
    <citation type="submission" date="2023-10" db="EMBL/GenBank/DDBJ databases">
        <authorList>
            <person name="Hackl T."/>
        </authorList>
    </citation>
    <scope>NUCLEOTIDE SEQUENCE</scope>
</reference>
<keyword evidence="4" id="KW-0732">Signal</keyword>
<feature type="signal peptide" evidence="4">
    <location>
        <begin position="1"/>
        <end position="22"/>
    </location>
</feature>
<dbReference type="CDD" id="cd00082">
    <property type="entry name" value="HisKA"/>
    <property type="match status" value="1"/>
</dbReference>
<dbReference type="SUPFAM" id="SSF55874">
    <property type="entry name" value="ATPase domain of HSP90 chaperone/DNA topoisomerase II/histidine kinase"/>
    <property type="match status" value="1"/>
</dbReference>
<evidence type="ECO:0000259" key="6">
    <source>
        <dbReference type="PROSITE" id="PS50110"/>
    </source>
</evidence>
<accession>A0AAI8YI20</accession>